<gene>
    <name evidence="1" type="ORF">PoMZ_09705</name>
</gene>
<dbReference type="EMBL" id="CP034204">
    <property type="protein sequence ID" value="QBZ54014.1"/>
    <property type="molecule type" value="Genomic_DNA"/>
</dbReference>
<protein>
    <submittedName>
        <fullName evidence="1">Uncharacterized protein</fullName>
    </submittedName>
</protein>
<reference evidence="1 2" key="1">
    <citation type="journal article" date="2019" name="Mol. Biol. Evol.">
        <title>Blast fungal genomes show frequent chromosomal changes, gene gains and losses, and effector gene turnover.</title>
        <authorList>
            <person name="Gomez Luciano L.B."/>
            <person name="Jason Tsai I."/>
            <person name="Chuma I."/>
            <person name="Tosa Y."/>
            <person name="Chen Y.H."/>
            <person name="Li J.Y."/>
            <person name="Li M.Y."/>
            <person name="Jade Lu M.Y."/>
            <person name="Nakayashiki H."/>
            <person name="Li W.H."/>
        </authorList>
    </citation>
    <scope>NUCLEOTIDE SEQUENCE [LARGE SCALE GENOMIC DNA]</scope>
    <source>
        <strain evidence="1">MZ5-1-6</strain>
    </source>
</reference>
<feature type="non-terminal residue" evidence="1">
    <location>
        <position position="89"/>
    </location>
</feature>
<name>A0A4P7N289_PYROR</name>
<evidence type="ECO:0000313" key="1">
    <source>
        <dbReference type="EMBL" id="QBZ54014.1"/>
    </source>
</evidence>
<accession>A0A4P7N289</accession>
<organism evidence="1 2">
    <name type="scientific">Pyricularia oryzae</name>
    <name type="common">Rice blast fungus</name>
    <name type="synonym">Magnaporthe oryzae</name>
    <dbReference type="NCBI Taxonomy" id="318829"/>
    <lineage>
        <taxon>Eukaryota</taxon>
        <taxon>Fungi</taxon>
        <taxon>Dikarya</taxon>
        <taxon>Ascomycota</taxon>
        <taxon>Pezizomycotina</taxon>
        <taxon>Sordariomycetes</taxon>
        <taxon>Sordariomycetidae</taxon>
        <taxon>Magnaporthales</taxon>
        <taxon>Pyriculariaceae</taxon>
        <taxon>Pyricularia</taxon>
    </lineage>
</organism>
<dbReference type="AlphaFoldDB" id="A0A4P7N289"/>
<evidence type="ECO:0000313" key="2">
    <source>
        <dbReference type="Proteomes" id="UP000294847"/>
    </source>
</evidence>
<proteinExistence type="predicted"/>
<dbReference type="Proteomes" id="UP000294847">
    <property type="component" value="Chromosome 1"/>
</dbReference>
<sequence>MPKTLAKSYNQSEIFLHFQTKLASPLLPLISFVSFRDEDVHCTLKVYQNGLASVSSGRRFVTLMARHWHCQWRFLFKRRGEGKRRSPNS</sequence>